<name>A0A7W6BGL5_9HYPH</name>
<dbReference type="EMBL" id="JACIDG010000020">
    <property type="protein sequence ID" value="MBB3918659.1"/>
    <property type="molecule type" value="Genomic_DNA"/>
</dbReference>
<reference evidence="1 2" key="1">
    <citation type="submission" date="2020-08" db="EMBL/GenBank/DDBJ databases">
        <title>Genomic Encyclopedia of Type Strains, Phase IV (KMG-IV): sequencing the most valuable type-strain genomes for metagenomic binning, comparative biology and taxonomic classification.</title>
        <authorList>
            <person name="Goeker M."/>
        </authorList>
    </citation>
    <scope>NUCLEOTIDE SEQUENCE [LARGE SCALE GENOMIC DNA]</scope>
    <source>
        <strain evidence="1 2">DSM 19331</strain>
    </source>
</reference>
<evidence type="ECO:0008006" key="3">
    <source>
        <dbReference type="Google" id="ProtNLM"/>
    </source>
</evidence>
<organism evidence="1 2">
    <name type="scientific">Rhizobium fabae</name>
    <dbReference type="NCBI Taxonomy" id="573179"/>
    <lineage>
        <taxon>Bacteria</taxon>
        <taxon>Pseudomonadati</taxon>
        <taxon>Pseudomonadota</taxon>
        <taxon>Alphaproteobacteria</taxon>
        <taxon>Hyphomicrobiales</taxon>
        <taxon>Rhizobiaceae</taxon>
        <taxon>Rhizobium/Agrobacterium group</taxon>
        <taxon>Rhizobium</taxon>
    </lineage>
</organism>
<gene>
    <name evidence="1" type="ORF">GGQ65_005999</name>
</gene>
<comment type="caution">
    <text evidence="1">The sequence shown here is derived from an EMBL/GenBank/DDBJ whole genome shotgun (WGS) entry which is preliminary data.</text>
</comment>
<dbReference type="NCBIfam" id="NF041925">
    <property type="entry name" value="QatC"/>
    <property type="match status" value="1"/>
</dbReference>
<proteinExistence type="predicted"/>
<accession>A0A7W6BGL5</accession>
<dbReference type="AlphaFoldDB" id="A0A7W6BGL5"/>
<dbReference type="SUPFAM" id="SSF52402">
    <property type="entry name" value="Adenine nucleotide alpha hydrolases-like"/>
    <property type="match status" value="1"/>
</dbReference>
<dbReference type="Proteomes" id="UP000545490">
    <property type="component" value="Unassembled WGS sequence"/>
</dbReference>
<protein>
    <recommendedName>
        <fullName evidence="3">7-cyano-7-deazaguanine synthase in queuosine biosynthesis</fullName>
    </recommendedName>
</protein>
<evidence type="ECO:0000313" key="2">
    <source>
        <dbReference type="Proteomes" id="UP000545490"/>
    </source>
</evidence>
<dbReference type="InterPro" id="IPR049676">
    <property type="entry name" value="QatC"/>
</dbReference>
<sequence length="457" mass="50813">MTRYVLAPLLGPSDAFDPAPRGDERIHRFDILHDGHLRLGIKSALSQLRKAEGVPTGHGFELLLLATLVSLADTRINRARSSQDGWTREIGLYLPVSDPASWNPAKPILERMLRFLTGDLWTVDFRPWVGDLGRTRLQGRLMIPTFNAVSLFSGGLDSLIGAIDKLEDGTENIYFVSHKADGAISKPQNDLYDLATRNFRNRFPMRLAFPTGKVQDVFPELGGENSTRGRSFLFIALAAFAGSALGTPFPIYVPENGLISLNVPLDATRLASNSTRTTHPFYFHRWNELLTTLGIAGTVQNPYWDKTKGEMILECSRPDILKATAGLSISCAKPAHGRWEGSSEPHCGYCLPCIIRRAAFLKGAEVMADPSRYRMQDPANSDLDSTNKKGEQYRGFEYAIERLRQDPTRTRSFIYKTGPLVEDLDKIEGLEGVYSRGMEEVKAFLKGIETISSEADT</sequence>
<dbReference type="RefSeq" id="WP_183605143.1">
    <property type="nucleotide sequence ID" value="NZ_JACIDG010000020.1"/>
</dbReference>
<evidence type="ECO:0000313" key="1">
    <source>
        <dbReference type="EMBL" id="MBB3918659.1"/>
    </source>
</evidence>
<dbReference type="Gene3D" id="3.40.50.620">
    <property type="entry name" value="HUPs"/>
    <property type="match status" value="1"/>
</dbReference>
<dbReference type="InterPro" id="IPR014729">
    <property type="entry name" value="Rossmann-like_a/b/a_fold"/>
</dbReference>